<accession>A0A964DZ08</accession>
<keyword evidence="3" id="KW-0804">Transcription</keyword>
<evidence type="ECO:0000313" key="7">
    <source>
        <dbReference type="Proteomes" id="UP000708298"/>
    </source>
</evidence>
<feature type="domain" description="HTH tetR-type" evidence="5">
    <location>
        <begin position="31"/>
        <end position="91"/>
    </location>
</feature>
<dbReference type="SUPFAM" id="SSF46689">
    <property type="entry name" value="Homeodomain-like"/>
    <property type="match status" value="1"/>
</dbReference>
<reference evidence="6" key="1">
    <citation type="journal article" date="2021" name="Microorganisms">
        <title>Acidisoma silvae sp. nov. and Acidisomacellulosilytica sp. nov., Two Acidophilic Bacteria Isolated from Decaying Wood, Hydrolyzing Cellulose and Producing Poly-3-hydroxybutyrate.</title>
        <authorList>
            <person name="Mieszkin S."/>
            <person name="Pouder E."/>
            <person name="Uroz S."/>
            <person name="Simon-Colin C."/>
            <person name="Alain K."/>
        </authorList>
    </citation>
    <scope>NUCLEOTIDE SEQUENCE</scope>
    <source>
        <strain evidence="6">HW T2.11</strain>
    </source>
</reference>
<dbReference type="AlphaFoldDB" id="A0A964DZ08"/>
<dbReference type="GO" id="GO:0000976">
    <property type="term" value="F:transcription cis-regulatory region binding"/>
    <property type="evidence" value="ECO:0007669"/>
    <property type="project" value="TreeGrafter"/>
</dbReference>
<dbReference type="RefSeq" id="WP_227320975.1">
    <property type="nucleotide sequence ID" value="NZ_JAESVB010000003.1"/>
</dbReference>
<name>A0A964DZ08_9PROT</name>
<dbReference type="Proteomes" id="UP000708298">
    <property type="component" value="Unassembled WGS sequence"/>
</dbReference>
<dbReference type="PANTHER" id="PTHR30055:SF223">
    <property type="entry name" value="HTH-TYPE TRANSCRIPTIONAL REGULATOR UIDR"/>
    <property type="match status" value="1"/>
</dbReference>
<dbReference type="PRINTS" id="PR00455">
    <property type="entry name" value="HTHTETR"/>
</dbReference>
<proteinExistence type="predicted"/>
<evidence type="ECO:0000256" key="2">
    <source>
        <dbReference type="ARBA" id="ARBA00023125"/>
    </source>
</evidence>
<keyword evidence="7" id="KW-1185">Reference proteome</keyword>
<dbReference type="EMBL" id="JAESVB010000003">
    <property type="protein sequence ID" value="MCB8875313.1"/>
    <property type="molecule type" value="Genomic_DNA"/>
</dbReference>
<dbReference type="PANTHER" id="PTHR30055">
    <property type="entry name" value="HTH-TYPE TRANSCRIPTIONAL REGULATOR RUTR"/>
    <property type="match status" value="1"/>
</dbReference>
<gene>
    <name evidence="6" type="ORF">ASILVAE211_08990</name>
</gene>
<feature type="DNA-binding region" description="H-T-H motif" evidence="4">
    <location>
        <begin position="54"/>
        <end position="73"/>
    </location>
</feature>
<evidence type="ECO:0000313" key="6">
    <source>
        <dbReference type="EMBL" id="MCB8875313.1"/>
    </source>
</evidence>
<dbReference type="Pfam" id="PF00440">
    <property type="entry name" value="TetR_N"/>
    <property type="match status" value="1"/>
</dbReference>
<dbReference type="InterPro" id="IPR039536">
    <property type="entry name" value="TetR_C_Proteobacteria"/>
</dbReference>
<organism evidence="6 7">
    <name type="scientific">Acidisoma silvae</name>
    <dbReference type="NCBI Taxonomy" id="2802396"/>
    <lineage>
        <taxon>Bacteria</taxon>
        <taxon>Pseudomonadati</taxon>
        <taxon>Pseudomonadota</taxon>
        <taxon>Alphaproteobacteria</taxon>
        <taxon>Acetobacterales</taxon>
        <taxon>Acidocellaceae</taxon>
        <taxon>Acidisoma</taxon>
    </lineage>
</organism>
<sequence length="221" mass="24260">MMDYLGDAFLDATPVEDVVFKAPIPRFISDADRRQLLIAAAEKVFLAKGYIATTMADIAASAGMSKKTIYQIFDSKTELFDALMLEGLAALPPVPTPGDEPVAEALRGVLMSFGRVMLSPRQISLTRLTLANVASVPKANNAVTRRCLDLKTGMSDWLAVQIERGAFQITDLTLATETLFNLAFASLRAELLLALRDTPTEDELAQRVDWSIGIFMREFAR</sequence>
<dbReference type="PROSITE" id="PS50977">
    <property type="entry name" value="HTH_TETR_2"/>
    <property type="match status" value="1"/>
</dbReference>
<dbReference type="GO" id="GO:0003700">
    <property type="term" value="F:DNA-binding transcription factor activity"/>
    <property type="evidence" value="ECO:0007669"/>
    <property type="project" value="TreeGrafter"/>
</dbReference>
<comment type="caution">
    <text evidence="6">The sequence shown here is derived from an EMBL/GenBank/DDBJ whole genome shotgun (WGS) entry which is preliminary data.</text>
</comment>
<dbReference type="InterPro" id="IPR001647">
    <property type="entry name" value="HTH_TetR"/>
</dbReference>
<evidence type="ECO:0000256" key="4">
    <source>
        <dbReference type="PROSITE-ProRule" id="PRU00335"/>
    </source>
</evidence>
<dbReference type="InterPro" id="IPR009057">
    <property type="entry name" value="Homeodomain-like_sf"/>
</dbReference>
<evidence type="ECO:0000256" key="1">
    <source>
        <dbReference type="ARBA" id="ARBA00023015"/>
    </source>
</evidence>
<keyword evidence="2 4" id="KW-0238">DNA-binding</keyword>
<dbReference type="InterPro" id="IPR050109">
    <property type="entry name" value="HTH-type_TetR-like_transc_reg"/>
</dbReference>
<evidence type="ECO:0000256" key="3">
    <source>
        <dbReference type="ARBA" id="ARBA00023163"/>
    </source>
</evidence>
<dbReference type="Gene3D" id="1.10.357.10">
    <property type="entry name" value="Tetracycline Repressor, domain 2"/>
    <property type="match status" value="1"/>
</dbReference>
<reference evidence="6" key="2">
    <citation type="submission" date="2021-01" db="EMBL/GenBank/DDBJ databases">
        <authorList>
            <person name="Mieszkin S."/>
            <person name="Pouder E."/>
            <person name="Alain K."/>
        </authorList>
    </citation>
    <scope>NUCLEOTIDE SEQUENCE</scope>
    <source>
        <strain evidence="6">HW T2.11</strain>
    </source>
</reference>
<dbReference type="Pfam" id="PF14246">
    <property type="entry name" value="TetR_C_7"/>
    <property type="match status" value="1"/>
</dbReference>
<keyword evidence="1" id="KW-0805">Transcription regulation</keyword>
<protein>
    <submittedName>
        <fullName evidence="6">TetR/AcrR family transcriptional regulator</fullName>
    </submittedName>
</protein>
<dbReference type="FunFam" id="1.10.10.60:FF:000141">
    <property type="entry name" value="TetR family transcriptional regulator"/>
    <property type="match status" value="1"/>
</dbReference>
<evidence type="ECO:0000259" key="5">
    <source>
        <dbReference type="PROSITE" id="PS50977"/>
    </source>
</evidence>